<keyword evidence="2" id="KW-1185">Reference proteome</keyword>
<reference evidence="1 2" key="1">
    <citation type="submission" date="2016-05" db="EMBL/GenBank/DDBJ databases">
        <title>A degradative enzymes factory behind the ericoid mycorrhizal symbiosis.</title>
        <authorList>
            <consortium name="DOE Joint Genome Institute"/>
            <person name="Martino E."/>
            <person name="Morin E."/>
            <person name="Grelet G."/>
            <person name="Kuo A."/>
            <person name="Kohler A."/>
            <person name="Daghino S."/>
            <person name="Barry K."/>
            <person name="Choi C."/>
            <person name="Cichocki N."/>
            <person name="Clum A."/>
            <person name="Copeland A."/>
            <person name="Hainaut M."/>
            <person name="Haridas S."/>
            <person name="Labutti K."/>
            <person name="Lindquist E."/>
            <person name="Lipzen A."/>
            <person name="Khouja H.-R."/>
            <person name="Murat C."/>
            <person name="Ohm R."/>
            <person name="Olson A."/>
            <person name="Spatafora J."/>
            <person name="Veneault-Fourrey C."/>
            <person name="Henrissat B."/>
            <person name="Grigoriev I."/>
            <person name="Martin F."/>
            <person name="Perotto S."/>
        </authorList>
    </citation>
    <scope>NUCLEOTIDE SEQUENCE [LARGE SCALE GENOMIC DNA]</scope>
    <source>
        <strain evidence="1 2">UAMH 7357</strain>
    </source>
</reference>
<evidence type="ECO:0000313" key="2">
    <source>
        <dbReference type="Proteomes" id="UP000235672"/>
    </source>
</evidence>
<dbReference type="OrthoDB" id="5455483at2759"/>
<evidence type="ECO:0000313" key="1">
    <source>
        <dbReference type="EMBL" id="PMD13028.1"/>
    </source>
</evidence>
<proteinExistence type="predicted"/>
<dbReference type="AlphaFoldDB" id="A0A2J6PG85"/>
<dbReference type="Proteomes" id="UP000235672">
    <property type="component" value="Unassembled WGS sequence"/>
</dbReference>
<dbReference type="EMBL" id="KZ613537">
    <property type="protein sequence ID" value="PMD13028.1"/>
    <property type="molecule type" value="Genomic_DNA"/>
</dbReference>
<sequence length="205" mass="23550">MEVIPVSLADSSIRLPLEDGAFHFHMTIPFSLIGHFNPSIIQYRPRNRWVARLFGQGLRPSAKVALLSVRHFRQISQQLSGLLFGREEPLLYTVMSCDADNFEQLGASKFHLTFFAGSEDNSNIRLLVFEANEKLIHGSIHFSGEELGEKEKAAWTEGWMDRMNLVKSRQRSEMFSTPFDHEMWNKNLVLDTIGLRHYRAKTLQG</sequence>
<protein>
    <submittedName>
        <fullName evidence="1">Uncharacterized protein</fullName>
    </submittedName>
</protein>
<accession>A0A2J6PG85</accession>
<organism evidence="1 2">
    <name type="scientific">Hyaloscypha hepaticicola</name>
    <dbReference type="NCBI Taxonomy" id="2082293"/>
    <lineage>
        <taxon>Eukaryota</taxon>
        <taxon>Fungi</taxon>
        <taxon>Dikarya</taxon>
        <taxon>Ascomycota</taxon>
        <taxon>Pezizomycotina</taxon>
        <taxon>Leotiomycetes</taxon>
        <taxon>Helotiales</taxon>
        <taxon>Hyaloscyphaceae</taxon>
        <taxon>Hyaloscypha</taxon>
    </lineage>
</organism>
<gene>
    <name evidence="1" type="ORF">NA56DRAFT_447593</name>
</gene>
<name>A0A2J6PG85_9HELO</name>